<feature type="transmembrane region" description="Helical" evidence="2">
    <location>
        <begin position="30"/>
        <end position="52"/>
    </location>
</feature>
<evidence type="ECO:0000256" key="2">
    <source>
        <dbReference type="SAM" id="Phobius"/>
    </source>
</evidence>
<comment type="caution">
    <text evidence="3">The sequence shown here is derived from an EMBL/GenBank/DDBJ whole genome shotgun (WGS) entry which is preliminary data.</text>
</comment>
<protein>
    <submittedName>
        <fullName evidence="3">Uncharacterized protein</fullName>
    </submittedName>
</protein>
<keyword evidence="2" id="KW-0812">Transmembrane</keyword>
<keyword evidence="4" id="KW-1185">Reference proteome</keyword>
<accession>A0AAV5WFW1</accession>
<dbReference type="Proteomes" id="UP001432322">
    <property type="component" value="Unassembled WGS sequence"/>
</dbReference>
<gene>
    <name evidence="3" type="ORF">PFISCL1PPCAC_22118</name>
</gene>
<feature type="non-terminal residue" evidence="3">
    <location>
        <position position="1"/>
    </location>
</feature>
<name>A0AAV5WFW1_9BILA</name>
<evidence type="ECO:0000313" key="4">
    <source>
        <dbReference type="Proteomes" id="UP001432322"/>
    </source>
</evidence>
<keyword evidence="2" id="KW-0472">Membrane</keyword>
<evidence type="ECO:0000313" key="3">
    <source>
        <dbReference type="EMBL" id="GMT30821.1"/>
    </source>
</evidence>
<keyword evidence="2" id="KW-1133">Transmembrane helix</keyword>
<proteinExistence type="predicted"/>
<sequence length="131" mass="14112">ICRDILTDSKVVAESKINIQTFGEFLTERYWILILIGVVAISILAILIYLCYRFPRLGSARIKRLLSKKEKVKDTSGGPKQPGQGAPPPTTPAAPTKESTTITSMPPSKTGAESSLLQTATAEIVPKSGVK</sequence>
<evidence type="ECO:0000256" key="1">
    <source>
        <dbReference type="SAM" id="MobiDB-lite"/>
    </source>
</evidence>
<reference evidence="3" key="1">
    <citation type="submission" date="2023-10" db="EMBL/GenBank/DDBJ databases">
        <title>Genome assembly of Pristionchus species.</title>
        <authorList>
            <person name="Yoshida K."/>
            <person name="Sommer R.J."/>
        </authorList>
    </citation>
    <scope>NUCLEOTIDE SEQUENCE</scope>
    <source>
        <strain evidence="3">RS5133</strain>
    </source>
</reference>
<dbReference type="AlphaFoldDB" id="A0AAV5WFW1"/>
<dbReference type="EMBL" id="BTSY01000005">
    <property type="protein sequence ID" value="GMT30821.1"/>
    <property type="molecule type" value="Genomic_DNA"/>
</dbReference>
<organism evidence="3 4">
    <name type="scientific">Pristionchus fissidentatus</name>
    <dbReference type="NCBI Taxonomy" id="1538716"/>
    <lineage>
        <taxon>Eukaryota</taxon>
        <taxon>Metazoa</taxon>
        <taxon>Ecdysozoa</taxon>
        <taxon>Nematoda</taxon>
        <taxon>Chromadorea</taxon>
        <taxon>Rhabditida</taxon>
        <taxon>Rhabditina</taxon>
        <taxon>Diplogasteromorpha</taxon>
        <taxon>Diplogasteroidea</taxon>
        <taxon>Neodiplogasteridae</taxon>
        <taxon>Pristionchus</taxon>
    </lineage>
</organism>
<feature type="compositionally biased region" description="Polar residues" evidence="1">
    <location>
        <begin position="98"/>
        <end position="116"/>
    </location>
</feature>
<feature type="region of interest" description="Disordered" evidence="1">
    <location>
        <begin position="69"/>
        <end position="116"/>
    </location>
</feature>